<dbReference type="GO" id="GO:0045651">
    <property type="term" value="P:positive regulation of macrophage differentiation"/>
    <property type="evidence" value="ECO:0007669"/>
    <property type="project" value="TreeGrafter"/>
</dbReference>
<evidence type="ECO:0000256" key="2">
    <source>
        <dbReference type="SAM" id="Phobius"/>
    </source>
</evidence>
<dbReference type="PANTHER" id="PTHR10058:SF0">
    <property type="entry name" value="MACROPHAGE COLONY-STIMULATING FACTOR 1"/>
    <property type="match status" value="1"/>
</dbReference>
<dbReference type="Pfam" id="PF05337">
    <property type="entry name" value="CSF-1"/>
    <property type="match status" value="1"/>
</dbReference>
<feature type="compositionally biased region" description="Basic and acidic residues" evidence="1">
    <location>
        <begin position="492"/>
        <end position="502"/>
    </location>
</feature>
<protein>
    <recommendedName>
        <fullName evidence="5">Colony stimulating factor 1</fullName>
    </recommendedName>
</protein>
<dbReference type="InterPro" id="IPR008001">
    <property type="entry name" value="MCSF-1"/>
</dbReference>
<feature type="compositionally biased region" description="Low complexity" evidence="1">
    <location>
        <begin position="272"/>
        <end position="292"/>
    </location>
</feature>
<keyword evidence="2" id="KW-1133">Transmembrane helix</keyword>
<feature type="transmembrane region" description="Helical" evidence="2">
    <location>
        <begin position="457"/>
        <end position="479"/>
    </location>
</feature>
<reference evidence="3" key="2">
    <citation type="submission" date="2025-09" db="UniProtKB">
        <authorList>
            <consortium name="Ensembl"/>
        </authorList>
    </citation>
    <scope>IDENTIFICATION</scope>
</reference>
<proteinExistence type="predicted"/>
<dbReference type="AlphaFoldDB" id="A0A8C9ENS5"/>
<feature type="region of interest" description="Disordered" evidence="1">
    <location>
        <begin position="239"/>
        <end position="258"/>
    </location>
</feature>
<dbReference type="SUPFAM" id="SSF47266">
    <property type="entry name" value="4-helical cytokines"/>
    <property type="match status" value="1"/>
</dbReference>
<feature type="region of interest" description="Disordered" evidence="1">
    <location>
        <begin position="272"/>
        <end position="308"/>
    </location>
</feature>
<name>A0A8C9ENS5_PAVCR</name>
<feature type="region of interest" description="Disordered" evidence="1">
    <location>
        <begin position="492"/>
        <end position="519"/>
    </location>
</feature>
<dbReference type="GO" id="GO:0008083">
    <property type="term" value="F:growth factor activity"/>
    <property type="evidence" value="ECO:0007669"/>
    <property type="project" value="InterPro"/>
</dbReference>
<dbReference type="Proteomes" id="UP000694428">
    <property type="component" value="Unplaced"/>
</dbReference>
<evidence type="ECO:0000256" key="1">
    <source>
        <dbReference type="SAM" id="MobiDB-lite"/>
    </source>
</evidence>
<feature type="region of interest" description="Disordered" evidence="1">
    <location>
        <begin position="334"/>
        <end position="414"/>
    </location>
</feature>
<accession>A0A8C9ENS5</accession>
<reference evidence="3" key="1">
    <citation type="submission" date="2025-08" db="UniProtKB">
        <authorList>
            <consortium name="Ensembl"/>
        </authorList>
    </citation>
    <scope>IDENTIFICATION</scope>
</reference>
<sequence>MGVGWEDCSGVNAAKLGLMGKGGLGGPAPHQASLCPAQVSLFRCTLLSSLLLVCSIHETEQNSYCQQIITERHLDHLQDLADTQMQQPGTVSFRFISKMRLNDSVCYVKAAFPLLGTILNRTTFKENSANANKMKTVRRMYENIDENVDPCVREEDDEEHALSEMCFEEFTTSPYEMLVLVRQFFQDIKQLLQNKETFEKDCSQVYHSACAGPQQHSSSPGVGTDPDCNCLSPALPSATQPSLSAATRAGRDVAPASTRVPYRQLGGILAELGSSAPSEPPSSVEGSSGAEELPGTGLGDASAPSPTMQQTLGALLDPAASASPKAEDVSIPSHGMLEEGAGTPVLPHRLPSPRGISTAMPAAVPSSGSAQRRGVGRRPTESPERVAQLRFSRMAPPLRGRAEGGPGDGARARGWGLSRLREPEDGGAGPSFDSSFVLSAEQRRKEPPAASEGHRELLVYVTVASVVAVLLAMGGLLFYKYKSKVLRRPLKERGCDPEEPETRALQGAERCAELETQEL</sequence>
<keyword evidence="2" id="KW-0472">Membrane</keyword>
<dbReference type="GO" id="GO:0030316">
    <property type="term" value="P:osteoclast differentiation"/>
    <property type="evidence" value="ECO:0007669"/>
    <property type="project" value="TreeGrafter"/>
</dbReference>
<organism evidence="3 4">
    <name type="scientific">Pavo cristatus</name>
    <name type="common">Indian peafowl</name>
    <name type="synonym">Blue peafowl</name>
    <dbReference type="NCBI Taxonomy" id="9049"/>
    <lineage>
        <taxon>Eukaryota</taxon>
        <taxon>Metazoa</taxon>
        <taxon>Chordata</taxon>
        <taxon>Craniata</taxon>
        <taxon>Vertebrata</taxon>
        <taxon>Euteleostomi</taxon>
        <taxon>Archelosauria</taxon>
        <taxon>Archosauria</taxon>
        <taxon>Dinosauria</taxon>
        <taxon>Saurischia</taxon>
        <taxon>Theropoda</taxon>
        <taxon>Coelurosauria</taxon>
        <taxon>Aves</taxon>
        <taxon>Neognathae</taxon>
        <taxon>Galloanserae</taxon>
        <taxon>Galliformes</taxon>
        <taxon>Phasianidae</taxon>
        <taxon>Phasianinae</taxon>
        <taxon>Pavo</taxon>
    </lineage>
</organism>
<dbReference type="Gene3D" id="1.20.1250.10">
    <property type="match status" value="1"/>
</dbReference>
<evidence type="ECO:0000313" key="4">
    <source>
        <dbReference type="Proteomes" id="UP000694428"/>
    </source>
</evidence>
<dbReference type="InterPro" id="IPR009079">
    <property type="entry name" value="4_helix_cytokine-like_core"/>
</dbReference>
<dbReference type="GO" id="GO:0016020">
    <property type="term" value="C:membrane"/>
    <property type="evidence" value="ECO:0007669"/>
    <property type="project" value="InterPro"/>
</dbReference>
<dbReference type="Ensembl" id="ENSPSTT00000003602.1">
    <property type="protein sequence ID" value="ENSPSTP00000003437.1"/>
    <property type="gene ID" value="ENSPSTG00000002506.1"/>
</dbReference>
<evidence type="ECO:0008006" key="5">
    <source>
        <dbReference type="Google" id="ProtNLM"/>
    </source>
</evidence>
<keyword evidence="4" id="KW-1185">Reference proteome</keyword>
<evidence type="ECO:0000313" key="3">
    <source>
        <dbReference type="Ensembl" id="ENSPSTP00000003437.1"/>
    </source>
</evidence>
<dbReference type="PANTHER" id="PTHR10058">
    <property type="entry name" value="MACROPHAGE COLONY STIMULATING FACTOR"/>
    <property type="match status" value="1"/>
</dbReference>
<dbReference type="GO" id="GO:0005615">
    <property type="term" value="C:extracellular space"/>
    <property type="evidence" value="ECO:0007669"/>
    <property type="project" value="TreeGrafter"/>
</dbReference>
<dbReference type="GO" id="GO:0005125">
    <property type="term" value="F:cytokine activity"/>
    <property type="evidence" value="ECO:0007669"/>
    <property type="project" value="InterPro"/>
</dbReference>
<keyword evidence="2" id="KW-0812">Transmembrane</keyword>